<dbReference type="Pfam" id="PF01261">
    <property type="entry name" value="AP_endonuc_2"/>
    <property type="match status" value="1"/>
</dbReference>
<dbReference type="PANTHER" id="PTHR12110:SF52">
    <property type="entry name" value="XYLOSE ISOMERASE"/>
    <property type="match status" value="1"/>
</dbReference>
<evidence type="ECO:0000313" key="2">
    <source>
        <dbReference type="EMBL" id="MBP1969246.1"/>
    </source>
</evidence>
<sequence length="274" mass="30819">MATEKPLLENLSLNQITTEYWSLKEAVDGCVKADIPWISLWRHKIDEIGLSESKKIITDSGLKLSSLCRGGMFPAVTAEQRQKSLDDNRRAVEEAAELGTDVLVLVCGSAPDRDIHTSRKWVEEGIEQLVPFAESYGVKLGIEPLHPMYAADRSVVVSLGQANKMAEKYNANQVGVVVDVFHVWWDPDLYNQIERAKGRILGFHVSDWSVPITDTFKARHMMGDGVIEIRRIRQAVEQAGYHGPIEVEIMNQALWDTPGDEVLSLIKERFVEHV</sequence>
<comment type="caution">
    <text evidence="2">The sequence shown here is derived from an EMBL/GenBank/DDBJ whole genome shotgun (WGS) entry which is preliminary data.</text>
</comment>
<keyword evidence="2" id="KW-0413">Isomerase</keyword>
<dbReference type="RefSeq" id="WP_209462448.1">
    <property type="nucleotide sequence ID" value="NZ_CP110224.1"/>
</dbReference>
<dbReference type="Proteomes" id="UP001519345">
    <property type="component" value="Unassembled WGS sequence"/>
</dbReference>
<dbReference type="InterPro" id="IPR013022">
    <property type="entry name" value="Xyl_isomerase-like_TIM-brl"/>
</dbReference>
<dbReference type="PANTHER" id="PTHR12110">
    <property type="entry name" value="HYDROXYPYRUVATE ISOMERASE"/>
    <property type="match status" value="1"/>
</dbReference>
<evidence type="ECO:0000259" key="1">
    <source>
        <dbReference type="Pfam" id="PF01261"/>
    </source>
</evidence>
<keyword evidence="3" id="KW-1185">Reference proteome</keyword>
<gene>
    <name evidence="2" type="ORF">J2Z83_001350</name>
</gene>
<evidence type="ECO:0000313" key="3">
    <source>
        <dbReference type="Proteomes" id="UP001519345"/>
    </source>
</evidence>
<protein>
    <submittedName>
        <fullName evidence="2">Sugar phosphate isomerase/epimerase</fullName>
    </submittedName>
</protein>
<organism evidence="2 3">
    <name type="scientific">Virgibacillus natechei</name>
    <dbReference type="NCBI Taxonomy" id="1216297"/>
    <lineage>
        <taxon>Bacteria</taxon>
        <taxon>Bacillati</taxon>
        <taxon>Bacillota</taxon>
        <taxon>Bacilli</taxon>
        <taxon>Bacillales</taxon>
        <taxon>Bacillaceae</taxon>
        <taxon>Virgibacillus</taxon>
    </lineage>
</organism>
<feature type="domain" description="Xylose isomerase-like TIM barrel" evidence="1">
    <location>
        <begin position="42"/>
        <end position="253"/>
    </location>
</feature>
<name>A0ABS4IFY1_9BACI</name>
<dbReference type="SUPFAM" id="SSF51658">
    <property type="entry name" value="Xylose isomerase-like"/>
    <property type="match status" value="1"/>
</dbReference>
<reference evidence="2 3" key="1">
    <citation type="submission" date="2021-03" db="EMBL/GenBank/DDBJ databases">
        <title>Genomic Encyclopedia of Type Strains, Phase IV (KMG-IV): sequencing the most valuable type-strain genomes for metagenomic binning, comparative biology and taxonomic classification.</title>
        <authorList>
            <person name="Goeker M."/>
        </authorList>
    </citation>
    <scope>NUCLEOTIDE SEQUENCE [LARGE SCALE GENOMIC DNA]</scope>
    <source>
        <strain evidence="2 3">DSM 25609</strain>
    </source>
</reference>
<dbReference type="EMBL" id="JAGGKX010000005">
    <property type="protein sequence ID" value="MBP1969246.1"/>
    <property type="molecule type" value="Genomic_DNA"/>
</dbReference>
<dbReference type="InterPro" id="IPR050312">
    <property type="entry name" value="IolE/XylAMocC-like"/>
</dbReference>
<dbReference type="Gene3D" id="3.20.20.150">
    <property type="entry name" value="Divalent-metal-dependent TIM barrel enzymes"/>
    <property type="match status" value="1"/>
</dbReference>
<dbReference type="GO" id="GO:0016853">
    <property type="term" value="F:isomerase activity"/>
    <property type="evidence" value="ECO:0007669"/>
    <property type="project" value="UniProtKB-KW"/>
</dbReference>
<dbReference type="InterPro" id="IPR036237">
    <property type="entry name" value="Xyl_isomerase-like_sf"/>
</dbReference>
<accession>A0ABS4IFY1</accession>
<proteinExistence type="predicted"/>